<protein>
    <recommendedName>
        <fullName evidence="9">LemA family protein</fullName>
    </recommendedName>
</protein>
<dbReference type="InterPro" id="IPR023353">
    <property type="entry name" value="LemA-like_dom_sf"/>
</dbReference>
<comment type="subcellular location">
    <subcellularLocation>
        <location evidence="1">Membrane</location>
        <topology evidence="1">Single-pass membrane protein</topology>
    </subcellularLocation>
</comment>
<evidence type="ECO:0000256" key="1">
    <source>
        <dbReference type="ARBA" id="ARBA00004167"/>
    </source>
</evidence>
<dbReference type="Pfam" id="PF04011">
    <property type="entry name" value="LemA"/>
    <property type="match status" value="1"/>
</dbReference>
<feature type="transmembrane region" description="Helical" evidence="6">
    <location>
        <begin position="6"/>
        <end position="23"/>
    </location>
</feature>
<gene>
    <name evidence="7" type="ORF">F906_00076</name>
</gene>
<reference evidence="7 8" key="1">
    <citation type="submission" date="2013-02" db="EMBL/GenBank/DDBJ databases">
        <title>The Genome Sequence of Acinetobacter sp. NIPH 713.</title>
        <authorList>
            <consortium name="The Broad Institute Genome Sequencing Platform"/>
            <consortium name="The Broad Institute Genome Sequencing Center for Infectious Disease"/>
            <person name="Cerqueira G."/>
            <person name="Feldgarden M."/>
            <person name="Courvalin P."/>
            <person name="Perichon B."/>
            <person name="Grillot-Courvalin C."/>
            <person name="Clermont D."/>
            <person name="Rocha E."/>
            <person name="Yoon E.-J."/>
            <person name="Nemec A."/>
            <person name="Walker B."/>
            <person name="Young S.K."/>
            <person name="Zeng Q."/>
            <person name="Gargeya S."/>
            <person name="Fitzgerald M."/>
            <person name="Haas B."/>
            <person name="Abouelleil A."/>
            <person name="Alvarado L."/>
            <person name="Arachchi H.M."/>
            <person name="Berlin A.M."/>
            <person name="Chapman S.B."/>
            <person name="Dewar J."/>
            <person name="Goldberg J."/>
            <person name="Griggs A."/>
            <person name="Gujja S."/>
            <person name="Hansen M."/>
            <person name="Howarth C."/>
            <person name="Imamovic A."/>
            <person name="Larimer J."/>
            <person name="McCowan C."/>
            <person name="Murphy C."/>
            <person name="Neiman D."/>
            <person name="Pearson M."/>
            <person name="Priest M."/>
            <person name="Roberts A."/>
            <person name="Saif S."/>
            <person name="Shea T."/>
            <person name="Sisk P."/>
            <person name="Sykes S."/>
            <person name="Wortman J."/>
            <person name="Nusbaum C."/>
            <person name="Birren B."/>
        </authorList>
    </citation>
    <scope>NUCLEOTIDE SEQUENCE [LARGE SCALE GENOMIC DNA]</scope>
    <source>
        <strain evidence="7 8">NIPH 713</strain>
    </source>
</reference>
<evidence type="ECO:0000313" key="8">
    <source>
        <dbReference type="Proteomes" id="UP000023774"/>
    </source>
</evidence>
<dbReference type="PANTHER" id="PTHR34478">
    <property type="entry name" value="PROTEIN LEMA"/>
    <property type="match status" value="1"/>
</dbReference>
<dbReference type="SUPFAM" id="SSF140478">
    <property type="entry name" value="LemA-like"/>
    <property type="match status" value="1"/>
</dbReference>
<dbReference type="PANTHER" id="PTHR34478:SF1">
    <property type="entry name" value="PROTEIN LEMA"/>
    <property type="match status" value="1"/>
</dbReference>
<dbReference type="Proteomes" id="UP000023774">
    <property type="component" value="Unassembled WGS sequence"/>
</dbReference>
<dbReference type="OrthoDB" id="9804152at2"/>
<dbReference type="HOGENOM" id="CLU_056714_3_2_6"/>
<dbReference type="RefSeq" id="WP_005168605.1">
    <property type="nucleotide sequence ID" value="NZ_KB850034.1"/>
</dbReference>
<dbReference type="GO" id="GO:0016020">
    <property type="term" value="C:membrane"/>
    <property type="evidence" value="ECO:0007669"/>
    <property type="project" value="UniProtKB-SubCell"/>
</dbReference>
<dbReference type="InterPro" id="IPR007156">
    <property type="entry name" value="MamQ_LemA"/>
</dbReference>
<accession>N9MDC1</accession>
<proteinExistence type="inferred from homology"/>
<keyword evidence="3 6" id="KW-0812">Transmembrane</keyword>
<keyword evidence="4 6" id="KW-1133">Transmembrane helix</keyword>
<keyword evidence="5 6" id="KW-0472">Membrane</keyword>
<evidence type="ECO:0000256" key="6">
    <source>
        <dbReference type="SAM" id="Phobius"/>
    </source>
</evidence>
<dbReference type="PATRIC" id="fig|1217709.3.peg.63"/>
<evidence type="ECO:0008006" key="9">
    <source>
        <dbReference type="Google" id="ProtNLM"/>
    </source>
</evidence>
<evidence type="ECO:0000256" key="3">
    <source>
        <dbReference type="ARBA" id="ARBA00022692"/>
    </source>
</evidence>
<evidence type="ECO:0000256" key="4">
    <source>
        <dbReference type="ARBA" id="ARBA00022989"/>
    </source>
</evidence>
<dbReference type="Gene3D" id="1.20.1440.20">
    <property type="entry name" value="LemA-like domain"/>
    <property type="match status" value="1"/>
</dbReference>
<evidence type="ECO:0000313" key="7">
    <source>
        <dbReference type="EMBL" id="ENW88676.1"/>
    </source>
</evidence>
<evidence type="ECO:0000256" key="2">
    <source>
        <dbReference type="ARBA" id="ARBA00008854"/>
    </source>
</evidence>
<comment type="similarity">
    <text evidence="2">Belongs to the LemA family.</text>
</comment>
<name>N9MDC1_9GAMM</name>
<dbReference type="EMBL" id="APRJ01000007">
    <property type="protein sequence ID" value="ENW88676.1"/>
    <property type="molecule type" value="Genomic_DNA"/>
</dbReference>
<keyword evidence="8" id="KW-1185">Reference proteome</keyword>
<comment type="caution">
    <text evidence="7">The sequence shown here is derived from an EMBL/GenBank/DDBJ whole genome shotgun (WGS) entry which is preliminary data.</text>
</comment>
<sequence length="192" mass="22236">MGFLVLCLIIIALIVLIVLIIMIRNSIVRHHNATIRAWSDVASYERQKLKILDGLQPLVEQYSSFEKGTLEKVTELRQNIMNLNINDADISQLQRIESLNKQLMHSLNVVVENYPELKANDIYLKMMAEIEEQNENVGAAITIYNRNVELFNNQIQIFPHNVINNMLLGKKAVRPFRDQSATQSFDYRPNFH</sequence>
<dbReference type="AlphaFoldDB" id="N9MDC1"/>
<organism evidence="7 8">
    <name type="scientific">Acinetobacter pseudolwoffii</name>
    <dbReference type="NCBI Taxonomy" id="2053287"/>
    <lineage>
        <taxon>Bacteria</taxon>
        <taxon>Pseudomonadati</taxon>
        <taxon>Pseudomonadota</taxon>
        <taxon>Gammaproteobacteria</taxon>
        <taxon>Moraxellales</taxon>
        <taxon>Moraxellaceae</taxon>
        <taxon>Acinetobacter</taxon>
    </lineage>
</organism>
<evidence type="ECO:0000256" key="5">
    <source>
        <dbReference type="ARBA" id="ARBA00023136"/>
    </source>
</evidence>